<sequence length="166" mass="18079">MSVVSLARGGLAWGLGVAAFVGVVSGCSKPQRHYTTTVEVGEVQHYGQAAKGGSITDLELKFVDCPGDARKYVRADKGFGQCNPNIKEGEHLEAEVVAKYNSESNSYRSELVRLGGCPMRFDPTDEANYEIVQTCTDLEASGVVVGVRCDRSRSKELVAKCPWFRR</sequence>
<keyword evidence="2" id="KW-1185">Reference proteome</keyword>
<reference evidence="1 2" key="1">
    <citation type="submission" date="2015-08" db="EMBL/GenBank/DDBJ databases">
        <authorList>
            <person name="Babu N.S."/>
            <person name="Beckwith C.J."/>
            <person name="Beseler K.G."/>
            <person name="Brison A."/>
            <person name="Carone J.V."/>
            <person name="Caskin T.P."/>
            <person name="Diamond M."/>
            <person name="Durham M.E."/>
            <person name="Foxe J.M."/>
            <person name="Go M."/>
            <person name="Henderson B.A."/>
            <person name="Jones I.B."/>
            <person name="McGettigan J.A."/>
            <person name="Micheletti S.J."/>
            <person name="Nasrallah M.E."/>
            <person name="Ortiz D."/>
            <person name="Piller C.R."/>
            <person name="Privatt S.R."/>
            <person name="Schneider S.L."/>
            <person name="Sharp S."/>
            <person name="Smith T.C."/>
            <person name="Stanton J.D."/>
            <person name="Ullery H.E."/>
            <person name="Wilson R.J."/>
            <person name="Serrano M.G."/>
            <person name="Buck G."/>
            <person name="Lee V."/>
            <person name="Wang Y."/>
            <person name="Carvalho R."/>
            <person name="Voegtly L."/>
            <person name="Shi R."/>
            <person name="Duckworth R."/>
            <person name="Johnson A."/>
            <person name="Loviza R."/>
            <person name="Walstead R."/>
            <person name="Shah Z."/>
            <person name="Kiflezghi M."/>
            <person name="Wade K."/>
            <person name="Ball S.L."/>
            <person name="Bradley K.W."/>
            <person name="Asai D.J."/>
            <person name="Bowman C.A."/>
            <person name="Russell D.A."/>
            <person name="Pope W.H."/>
            <person name="Jacobs-Sera D."/>
            <person name="Hendrix R.W."/>
            <person name="Hatfull G.F."/>
        </authorList>
    </citation>
    <scope>NUCLEOTIDE SEQUENCE [LARGE SCALE GENOMIC DNA]</scope>
    <source>
        <strain evidence="1 2">DSM 27648</strain>
    </source>
</reference>
<dbReference type="Proteomes" id="UP000064967">
    <property type="component" value="Chromosome"/>
</dbReference>
<evidence type="ECO:0000313" key="1">
    <source>
        <dbReference type="EMBL" id="AKU98974.1"/>
    </source>
</evidence>
<gene>
    <name evidence="1" type="ORF">AKJ09_05638</name>
</gene>
<dbReference type="KEGG" id="llu:AKJ09_05638"/>
<dbReference type="EMBL" id="CP012333">
    <property type="protein sequence ID" value="AKU98974.1"/>
    <property type="molecule type" value="Genomic_DNA"/>
</dbReference>
<accession>A0A0K1Q0N7</accession>
<proteinExistence type="predicted"/>
<protein>
    <submittedName>
        <fullName evidence="1">Uncharacterized protein</fullName>
    </submittedName>
</protein>
<dbReference type="AlphaFoldDB" id="A0A0K1Q0N7"/>
<organism evidence="1 2">
    <name type="scientific">Labilithrix luteola</name>
    <dbReference type="NCBI Taxonomy" id="1391654"/>
    <lineage>
        <taxon>Bacteria</taxon>
        <taxon>Pseudomonadati</taxon>
        <taxon>Myxococcota</taxon>
        <taxon>Polyangia</taxon>
        <taxon>Polyangiales</taxon>
        <taxon>Labilitrichaceae</taxon>
        <taxon>Labilithrix</taxon>
    </lineage>
</organism>
<evidence type="ECO:0000313" key="2">
    <source>
        <dbReference type="Proteomes" id="UP000064967"/>
    </source>
</evidence>
<name>A0A0K1Q0N7_9BACT</name>